<dbReference type="PANTHER" id="PTHR42993:SF1">
    <property type="entry name" value="MAOC-LIKE DEHYDRATASE DOMAIN-CONTAINING PROTEIN"/>
    <property type="match status" value="1"/>
</dbReference>
<keyword evidence="4" id="KW-1185">Reference proteome</keyword>
<dbReference type="EMBL" id="JAAFYZ010000008">
    <property type="protein sequence ID" value="MBS2545997.1"/>
    <property type="molecule type" value="Genomic_DNA"/>
</dbReference>
<dbReference type="Pfam" id="PF13452">
    <property type="entry name" value="FAS1_DH_region"/>
    <property type="match status" value="1"/>
</dbReference>
<sequence>METDPLYETVSAHTADPPSEPVSAWDPVNQPMIRHWCDAMGDELPIYTDAAAARAAGHPDVVAPPASLQAWTMPGLRMRGAEDGSTRAQATLVKAGYLAVVATDCQQTYHRYLTVGDHLYATTRLDSVSPRKKTALGEGYFLTSITEYRDQHGELVGEMLFRTLWFKPARAQDTGAQA</sequence>
<evidence type="ECO:0000259" key="2">
    <source>
        <dbReference type="Pfam" id="PF13452"/>
    </source>
</evidence>
<proteinExistence type="predicted"/>
<evidence type="ECO:0000256" key="1">
    <source>
        <dbReference type="SAM" id="MobiDB-lite"/>
    </source>
</evidence>
<name>A0ABS5KHZ9_9ACTN</name>
<accession>A0ABS5KHZ9</accession>
<dbReference type="SUPFAM" id="SSF54637">
    <property type="entry name" value="Thioesterase/thiol ester dehydrase-isomerase"/>
    <property type="match status" value="1"/>
</dbReference>
<organism evidence="3 4">
    <name type="scientific">Catenulispora pinistramenti</name>
    <dbReference type="NCBI Taxonomy" id="2705254"/>
    <lineage>
        <taxon>Bacteria</taxon>
        <taxon>Bacillati</taxon>
        <taxon>Actinomycetota</taxon>
        <taxon>Actinomycetes</taxon>
        <taxon>Catenulisporales</taxon>
        <taxon>Catenulisporaceae</taxon>
        <taxon>Catenulispora</taxon>
    </lineage>
</organism>
<reference evidence="3 4" key="1">
    <citation type="submission" date="2020-02" db="EMBL/GenBank/DDBJ databases">
        <title>Acidophilic actinobacteria isolated from forest soil.</title>
        <authorList>
            <person name="Golinska P."/>
        </authorList>
    </citation>
    <scope>NUCLEOTIDE SEQUENCE [LARGE SCALE GENOMIC DNA]</scope>
    <source>
        <strain evidence="3 4">NL8</strain>
    </source>
</reference>
<dbReference type="PANTHER" id="PTHR42993">
    <property type="entry name" value="MAOC-LIKE DEHYDRATASE DOMAIN-CONTAINING PROTEIN"/>
    <property type="match status" value="1"/>
</dbReference>
<dbReference type="RefSeq" id="WP_212007653.1">
    <property type="nucleotide sequence ID" value="NZ_JAAFYZ010000008.1"/>
</dbReference>
<evidence type="ECO:0000313" key="4">
    <source>
        <dbReference type="Proteomes" id="UP000730482"/>
    </source>
</evidence>
<protein>
    <submittedName>
        <fullName evidence="3">MaoC family dehydratase N-terminal domain-containing protein</fullName>
    </submittedName>
</protein>
<dbReference type="InterPro" id="IPR029069">
    <property type="entry name" value="HotDog_dom_sf"/>
</dbReference>
<evidence type="ECO:0000313" key="3">
    <source>
        <dbReference type="EMBL" id="MBS2545997.1"/>
    </source>
</evidence>
<gene>
    <name evidence="3" type="ORF">KGQ19_03865</name>
</gene>
<feature type="domain" description="FAS1-like dehydratase" evidence="2">
    <location>
        <begin position="27"/>
        <end position="158"/>
    </location>
</feature>
<feature type="region of interest" description="Disordered" evidence="1">
    <location>
        <begin position="1"/>
        <end position="21"/>
    </location>
</feature>
<dbReference type="Proteomes" id="UP000730482">
    <property type="component" value="Unassembled WGS sequence"/>
</dbReference>
<dbReference type="InterPro" id="IPR039569">
    <property type="entry name" value="FAS1-like_DH_region"/>
</dbReference>
<comment type="caution">
    <text evidence="3">The sequence shown here is derived from an EMBL/GenBank/DDBJ whole genome shotgun (WGS) entry which is preliminary data.</text>
</comment>
<dbReference type="Gene3D" id="3.10.129.10">
    <property type="entry name" value="Hotdog Thioesterase"/>
    <property type="match status" value="1"/>
</dbReference>